<evidence type="ECO:0008006" key="4">
    <source>
        <dbReference type="Google" id="ProtNLM"/>
    </source>
</evidence>
<sequence>MLSVLEIEVEEDVYALSLWWECRSVLRKKLSEEAGRKSVEVRGDVASRSEQRVEEEQVSMRLETLNLSGEEMGEQGAGPIMDPKEARRAGGLGLANGPLGLKLKGVANREDGPEASPSSRRWAEEVGCHASSKGPVTSKDQASSKGPIISMGCQKLIDLEGKARAGPVSLADQASSNDSQEKGYLLERTISRNGNSLEIEPFVAWESEDLRKQQTFASYSVIDRALEEEALRDLGVTKRSSDKVKGTEGAFGTPEIQAVRNEPEEKWEESSLAKFSHFLGFLTEGLEKEILNFLIKTRKRWEKIHSKELLEKSKFERE</sequence>
<accession>A0A438II65</accession>
<reference evidence="2 3" key="1">
    <citation type="journal article" date="2018" name="PLoS Genet.">
        <title>Population sequencing reveals clonal diversity and ancestral inbreeding in the grapevine cultivar Chardonnay.</title>
        <authorList>
            <person name="Roach M.J."/>
            <person name="Johnson D.L."/>
            <person name="Bohlmann J."/>
            <person name="van Vuuren H.J."/>
            <person name="Jones S.J."/>
            <person name="Pretorius I.S."/>
            <person name="Schmidt S.A."/>
            <person name="Borneman A.R."/>
        </authorList>
    </citation>
    <scope>NUCLEOTIDE SEQUENCE [LARGE SCALE GENOMIC DNA]</scope>
    <source>
        <strain evidence="3">cv. Chardonnay</strain>
        <tissue evidence="2">Leaf</tissue>
    </source>
</reference>
<feature type="region of interest" description="Disordered" evidence="1">
    <location>
        <begin position="34"/>
        <end position="89"/>
    </location>
</feature>
<dbReference type="AlphaFoldDB" id="A0A438II65"/>
<comment type="caution">
    <text evidence="2">The sequence shown here is derived from an EMBL/GenBank/DDBJ whole genome shotgun (WGS) entry which is preliminary data.</text>
</comment>
<proteinExistence type="predicted"/>
<dbReference type="Proteomes" id="UP000288805">
    <property type="component" value="Unassembled WGS sequence"/>
</dbReference>
<evidence type="ECO:0000256" key="1">
    <source>
        <dbReference type="SAM" id="MobiDB-lite"/>
    </source>
</evidence>
<organism evidence="2 3">
    <name type="scientific">Vitis vinifera</name>
    <name type="common">Grape</name>
    <dbReference type="NCBI Taxonomy" id="29760"/>
    <lineage>
        <taxon>Eukaryota</taxon>
        <taxon>Viridiplantae</taxon>
        <taxon>Streptophyta</taxon>
        <taxon>Embryophyta</taxon>
        <taxon>Tracheophyta</taxon>
        <taxon>Spermatophyta</taxon>
        <taxon>Magnoliopsida</taxon>
        <taxon>eudicotyledons</taxon>
        <taxon>Gunneridae</taxon>
        <taxon>Pentapetalae</taxon>
        <taxon>rosids</taxon>
        <taxon>Vitales</taxon>
        <taxon>Vitaceae</taxon>
        <taxon>Viteae</taxon>
        <taxon>Vitis</taxon>
    </lineage>
</organism>
<dbReference type="EMBL" id="QGNW01000107">
    <property type="protein sequence ID" value="RVW96397.1"/>
    <property type="molecule type" value="Genomic_DNA"/>
</dbReference>
<gene>
    <name evidence="2" type="ORF">CK203_029668</name>
</gene>
<feature type="region of interest" description="Disordered" evidence="1">
    <location>
        <begin position="107"/>
        <end position="147"/>
    </location>
</feature>
<feature type="compositionally biased region" description="Polar residues" evidence="1">
    <location>
        <begin position="134"/>
        <end position="144"/>
    </location>
</feature>
<protein>
    <recommendedName>
        <fullName evidence="4">DUF4283 domain-containing protein</fullName>
    </recommendedName>
</protein>
<name>A0A438II65_VITVI</name>
<evidence type="ECO:0000313" key="3">
    <source>
        <dbReference type="Proteomes" id="UP000288805"/>
    </source>
</evidence>
<evidence type="ECO:0000313" key="2">
    <source>
        <dbReference type="EMBL" id="RVW96397.1"/>
    </source>
</evidence>
<feature type="compositionally biased region" description="Basic and acidic residues" evidence="1">
    <location>
        <begin position="34"/>
        <end position="55"/>
    </location>
</feature>